<comment type="similarity">
    <text evidence="1 13 14">Belongs to the ATPase B chain family.</text>
</comment>
<evidence type="ECO:0000256" key="6">
    <source>
        <dbReference type="ARBA" id="ARBA00022989"/>
    </source>
</evidence>
<dbReference type="PATRIC" id="fig|1280949.3.peg.2258"/>
<dbReference type="PANTHER" id="PTHR33445:SF2">
    <property type="entry name" value="ATP SYNTHASE SUBUNIT B', CHLOROPLASTIC"/>
    <property type="match status" value="1"/>
</dbReference>
<gene>
    <name evidence="13" type="primary">atpF</name>
    <name evidence="15" type="ORF">HAD_11035</name>
</gene>
<keyword evidence="16" id="KW-1185">Reference proteome</keyword>
<comment type="function">
    <text evidence="10 13">F(1)F(0) ATP synthase produces ATP from ADP in the presence of a proton or sodium gradient. F-type ATPases consist of two structural domains, F(1) containing the extramembraneous catalytic core and F(0) containing the membrane proton channel, linked together by a central stalk and a peripheral stalk. During catalysis, ATP synthesis in the catalytic domain of F(1) is coupled via a rotary mechanism of the central stalk subunits to proton translocation.</text>
</comment>
<keyword evidence="2 13" id="KW-0813">Transport</keyword>
<dbReference type="InterPro" id="IPR002146">
    <property type="entry name" value="ATP_synth_b/b'su_bac/chlpt"/>
</dbReference>
<dbReference type="GO" id="GO:0012505">
    <property type="term" value="C:endomembrane system"/>
    <property type="evidence" value="ECO:0007669"/>
    <property type="project" value="UniProtKB-SubCell"/>
</dbReference>
<accession>A0A069E9P0</accession>
<feature type="transmembrane region" description="Helical" evidence="13">
    <location>
        <begin position="6"/>
        <end position="27"/>
    </location>
</feature>
<dbReference type="CDD" id="cd06503">
    <property type="entry name" value="ATP-synt_Fo_b"/>
    <property type="match status" value="1"/>
</dbReference>
<organism evidence="15 16">
    <name type="scientific">Hyphomonas adhaerens MHS-3</name>
    <dbReference type="NCBI Taxonomy" id="1280949"/>
    <lineage>
        <taxon>Bacteria</taxon>
        <taxon>Pseudomonadati</taxon>
        <taxon>Pseudomonadota</taxon>
        <taxon>Alphaproteobacteria</taxon>
        <taxon>Hyphomonadales</taxon>
        <taxon>Hyphomonadaceae</taxon>
        <taxon>Hyphomonas</taxon>
    </lineage>
</organism>
<dbReference type="Pfam" id="PF00430">
    <property type="entry name" value="ATP-synt_B"/>
    <property type="match status" value="1"/>
</dbReference>
<evidence type="ECO:0000256" key="13">
    <source>
        <dbReference type="HAMAP-Rule" id="MF_01398"/>
    </source>
</evidence>
<dbReference type="Proteomes" id="UP000027446">
    <property type="component" value="Unassembled WGS sequence"/>
</dbReference>
<keyword evidence="4 13" id="KW-0812">Transmembrane</keyword>
<dbReference type="eggNOG" id="COG0711">
    <property type="taxonomic scope" value="Bacteria"/>
</dbReference>
<evidence type="ECO:0000256" key="1">
    <source>
        <dbReference type="ARBA" id="ARBA00005513"/>
    </source>
</evidence>
<evidence type="ECO:0000256" key="10">
    <source>
        <dbReference type="ARBA" id="ARBA00025198"/>
    </source>
</evidence>
<dbReference type="PANTHER" id="PTHR33445">
    <property type="entry name" value="ATP SYNTHASE SUBUNIT B', CHLOROPLASTIC"/>
    <property type="match status" value="1"/>
</dbReference>
<name>A0A069E9P0_9PROT</name>
<reference evidence="15 16" key="1">
    <citation type="journal article" date="2014" name="Antonie Van Leeuwenhoek">
        <title>Hyphomonas beringensis sp. nov. and Hyphomonas chukchiensis sp. nov., isolated from surface seawater of the Bering Sea and Chukchi Sea.</title>
        <authorList>
            <person name="Li C."/>
            <person name="Lai Q."/>
            <person name="Li G."/>
            <person name="Dong C."/>
            <person name="Wang J."/>
            <person name="Liao Y."/>
            <person name="Shao Z."/>
        </authorList>
    </citation>
    <scope>NUCLEOTIDE SEQUENCE [LARGE SCALE GENOMIC DNA]</scope>
    <source>
        <strain evidence="15 16">MHS-3</strain>
    </source>
</reference>
<sequence>MNFDWVTFGFQIVNVLLLLAILRHFLFRPVADVIARRQTETDAALNAANKAKAEAEAATRKALAEADATASARQDVLAKAHKEAEAQSKALIDKAHAEAARIVAEGKAAHERGAHDLEEQALARARDLAAIIAERALTAQPQDFGSYVSRLIASLQKMPPAERGALLKGGNLKVLTATPLSEDEESLVKSAIAPFDIAPEISTAPELIAGLELHSDSGAIRNSLAHDLEQITEAMRDDRPN</sequence>
<dbReference type="GO" id="GO:0005886">
    <property type="term" value="C:plasma membrane"/>
    <property type="evidence" value="ECO:0007669"/>
    <property type="project" value="UniProtKB-SubCell"/>
</dbReference>
<dbReference type="EMBL" id="ARYH01000001">
    <property type="protein sequence ID" value="KCZ86216.1"/>
    <property type="molecule type" value="Genomic_DNA"/>
</dbReference>
<comment type="subcellular location">
    <subcellularLocation>
        <location evidence="13">Cell membrane</location>
        <topology evidence="13">Single-pass membrane protein</topology>
    </subcellularLocation>
    <subcellularLocation>
        <location evidence="12">Endomembrane system</location>
        <topology evidence="12">Single-pass membrane protein</topology>
    </subcellularLocation>
</comment>
<evidence type="ECO:0000256" key="5">
    <source>
        <dbReference type="ARBA" id="ARBA00022781"/>
    </source>
</evidence>
<evidence type="ECO:0000256" key="14">
    <source>
        <dbReference type="RuleBase" id="RU003848"/>
    </source>
</evidence>
<comment type="caution">
    <text evidence="15">The sequence shown here is derived from an EMBL/GenBank/DDBJ whole genome shotgun (WGS) entry which is preliminary data.</text>
</comment>
<comment type="function">
    <text evidence="11">Component of the F(0) channel, it forms part of the peripheral stalk, linking F(1) to F(0). The b'-subunit is a diverged and duplicated form of b found in plants and photosynthetic bacteria.</text>
</comment>
<evidence type="ECO:0000256" key="12">
    <source>
        <dbReference type="ARBA" id="ARBA00037847"/>
    </source>
</evidence>
<evidence type="ECO:0000256" key="3">
    <source>
        <dbReference type="ARBA" id="ARBA00022547"/>
    </source>
</evidence>
<evidence type="ECO:0000256" key="8">
    <source>
        <dbReference type="ARBA" id="ARBA00023136"/>
    </source>
</evidence>
<dbReference type="HAMAP" id="MF_01398">
    <property type="entry name" value="ATP_synth_b_bprime"/>
    <property type="match status" value="1"/>
</dbReference>
<dbReference type="RefSeq" id="WP_035571053.1">
    <property type="nucleotide sequence ID" value="NZ_ARYH01000001.1"/>
</dbReference>
<protein>
    <recommendedName>
        <fullName evidence="13">ATP synthase subunit b</fullName>
    </recommendedName>
    <alternativeName>
        <fullName evidence="13">ATP synthase F(0) sector subunit b</fullName>
    </alternativeName>
    <alternativeName>
        <fullName evidence="13">ATPase subunit I</fullName>
    </alternativeName>
    <alternativeName>
        <fullName evidence="13">F-type ATPase subunit b</fullName>
        <shortName evidence="13">F-ATPase subunit b</shortName>
    </alternativeName>
</protein>
<dbReference type="GO" id="GO:0046933">
    <property type="term" value="F:proton-transporting ATP synthase activity, rotational mechanism"/>
    <property type="evidence" value="ECO:0007669"/>
    <property type="project" value="UniProtKB-UniRule"/>
</dbReference>
<dbReference type="AlphaFoldDB" id="A0A069E9P0"/>
<dbReference type="GO" id="GO:0046961">
    <property type="term" value="F:proton-transporting ATPase activity, rotational mechanism"/>
    <property type="evidence" value="ECO:0007669"/>
    <property type="project" value="TreeGrafter"/>
</dbReference>
<dbReference type="STRING" id="1280949.HAD_11035"/>
<evidence type="ECO:0000256" key="11">
    <source>
        <dbReference type="ARBA" id="ARBA00025614"/>
    </source>
</evidence>
<dbReference type="GO" id="GO:0045259">
    <property type="term" value="C:proton-transporting ATP synthase complex"/>
    <property type="evidence" value="ECO:0007669"/>
    <property type="project" value="UniProtKB-KW"/>
</dbReference>
<keyword evidence="5 13" id="KW-0375">Hydrogen ion transport</keyword>
<keyword evidence="3 13" id="KW-0138">CF(0)</keyword>
<evidence type="ECO:0000313" key="16">
    <source>
        <dbReference type="Proteomes" id="UP000027446"/>
    </source>
</evidence>
<evidence type="ECO:0000256" key="4">
    <source>
        <dbReference type="ARBA" id="ARBA00022692"/>
    </source>
</evidence>
<keyword evidence="6 13" id="KW-1133">Transmembrane helix</keyword>
<evidence type="ECO:0000313" key="15">
    <source>
        <dbReference type="EMBL" id="KCZ86216.1"/>
    </source>
</evidence>
<proteinExistence type="inferred from homology"/>
<dbReference type="InterPro" id="IPR050059">
    <property type="entry name" value="ATP_synthase_B_chain"/>
</dbReference>
<keyword evidence="13" id="KW-1003">Cell membrane</keyword>
<evidence type="ECO:0000256" key="2">
    <source>
        <dbReference type="ARBA" id="ARBA00022448"/>
    </source>
</evidence>
<evidence type="ECO:0000256" key="7">
    <source>
        <dbReference type="ARBA" id="ARBA00023065"/>
    </source>
</evidence>
<dbReference type="OrthoDB" id="466272at2"/>
<keyword evidence="9 13" id="KW-0066">ATP synthesis</keyword>
<keyword evidence="7 13" id="KW-0406">Ion transport</keyword>
<evidence type="ECO:0000256" key="9">
    <source>
        <dbReference type="ARBA" id="ARBA00023310"/>
    </source>
</evidence>
<comment type="subunit">
    <text evidence="13">F-type ATPases have 2 components, F(1) - the catalytic core - and F(0) - the membrane proton channel. F(1) has five subunits: alpha(3), beta(3), gamma(1), delta(1), epsilon(1). F(0) has three main subunits: a(1), b(2) and c(10-14). The alpha and beta chains form an alternating ring which encloses part of the gamma chain. F(1) is attached to F(0) by a central stalk formed by the gamma and epsilon chains, while a peripheral stalk is formed by the delta and b chains.</text>
</comment>
<keyword evidence="8 13" id="KW-0472">Membrane</keyword>